<dbReference type="EMBL" id="KQ991887">
    <property type="protein sequence ID" value="KZV51272.1"/>
    <property type="molecule type" value="Genomic_DNA"/>
</dbReference>
<protein>
    <submittedName>
        <fullName evidence="1">Uncharacterized protein</fullName>
    </submittedName>
</protein>
<reference evidence="1 2" key="1">
    <citation type="journal article" date="2015" name="Proc. Natl. Acad. Sci. U.S.A.">
        <title>The resurrection genome of Boea hygrometrica: A blueprint for survival of dehydration.</title>
        <authorList>
            <person name="Xiao L."/>
            <person name="Yang G."/>
            <person name="Zhang L."/>
            <person name="Yang X."/>
            <person name="Zhao S."/>
            <person name="Ji Z."/>
            <person name="Zhou Q."/>
            <person name="Hu M."/>
            <person name="Wang Y."/>
            <person name="Chen M."/>
            <person name="Xu Y."/>
            <person name="Jin H."/>
            <person name="Xiao X."/>
            <person name="Hu G."/>
            <person name="Bao F."/>
            <person name="Hu Y."/>
            <person name="Wan P."/>
            <person name="Li L."/>
            <person name="Deng X."/>
            <person name="Kuang T."/>
            <person name="Xiang C."/>
            <person name="Zhu J.K."/>
            <person name="Oliver M.J."/>
            <person name="He Y."/>
        </authorList>
    </citation>
    <scope>NUCLEOTIDE SEQUENCE [LARGE SCALE GENOMIC DNA]</scope>
    <source>
        <strain evidence="2">cv. XS01</strain>
    </source>
</reference>
<organism evidence="1 2">
    <name type="scientific">Dorcoceras hygrometricum</name>
    <dbReference type="NCBI Taxonomy" id="472368"/>
    <lineage>
        <taxon>Eukaryota</taxon>
        <taxon>Viridiplantae</taxon>
        <taxon>Streptophyta</taxon>
        <taxon>Embryophyta</taxon>
        <taxon>Tracheophyta</taxon>
        <taxon>Spermatophyta</taxon>
        <taxon>Magnoliopsida</taxon>
        <taxon>eudicotyledons</taxon>
        <taxon>Gunneridae</taxon>
        <taxon>Pentapetalae</taxon>
        <taxon>asterids</taxon>
        <taxon>lamiids</taxon>
        <taxon>Lamiales</taxon>
        <taxon>Gesneriaceae</taxon>
        <taxon>Didymocarpoideae</taxon>
        <taxon>Trichosporeae</taxon>
        <taxon>Loxocarpinae</taxon>
        <taxon>Dorcoceras</taxon>
    </lineage>
</organism>
<evidence type="ECO:0000313" key="2">
    <source>
        <dbReference type="Proteomes" id="UP000250235"/>
    </source>
</evidence>
<keyword evidence="2" id="KW-1185">Reference proteome</keyword>
<gene>
    <name evidence="1" type="ORF">F511_45006</name>
</gene>
<name>A0A2Z7CW04_9LAMI</name>
<accession>A0A2Z7CW04</accession>
<dbReference type="AlphaFoldDB" id="A0A2Z7CW04"/>
<proteinExistence type="predicted"/>
<evidence type="ECO:0000313" key="1">
    <source>
        <dbReference type="EMBL" id="KZV51272.1"/>
    </source>
</evidence>
<sequence>MQTALAKADSRLGQPKLRTAGYSKLNPAQQCPMLDSPNILQIKDQLSAYPGQFTHRYHMYGSANDCCRTATRYISDRVWKNNHQ</sequence>
<dbReference type="Proteomes" id="UP000250235">
    <property type="component" value="Unassembled WGS sequence"/>
</dbReference>